<dbReference type="NCBIfam" id="NF003716">
    <property type="entry name" value="PRK05326.1-3"/>
    <property type="match status" value="1"/>
</dbReference>
<evidence type="ECO:0000259" key="10">
    <source>
        <dbReference type="PROSITE" id="PS51202"/>
    </source>
</evidence>
<feature type="transmembrane region" description="Helical" evidence="9">
    <location>
        <begin position="356"/>
        <end position="373"/>
    </location>
</feature>
<keyword evidence="6 9" id="KW-1133">Transmembrane helix</keyword>
<comment type="caution">
    <text evidence="11">The sequence shown here is derived from an EMBL/GenBank/DDBJ whole genome shotgun (WGS) entry which is preliminary data.</text>
</comment>
<evidence type="ECO:0000256" key="5">
    <source>
        <dbReference type="ARBA" id="ARBA00022692"/>
    </source>
</evidence>
<feature type="domain" description="RCK C-terminal" evidence="10">
    <location>
        <begin position="398"/>
        <end position="479"/>
    </location>
</feature>
<dbReference type="PROSITE" id="PS51202">
    <property type="entry name" value="RCK_C"/>
    <property type="match status" value="1"/>
</dbReference>
<keyword evidence="3" id="KW-0050">Antiport</keyword>
<dbReference type="EMBL" id="SMKU01000320">
    <property type="protein sequence ID" value="TDD69571.1"/>
    <property type="molecule type" value="Genomic_DNA"/>
</dbReference>
<dbReference type="Proteomes" id="UP000294513">
    <property type="component" value="Unassembled WGS sequence"/>
</dbReference>
<evidence type="ECO:0000256" key="2">
    <source>
        <dbReference type="ARBA" id="ARBA00022448"/>
    </source>
</evidence>
<dbReference type="RefSeq" id="WP_131901918.1">
    <property type="nucleotide sequence ID" value="NZ_SMKU01000320.1"/>
</dbReference>
<dbReference type="GO" id="GO:1902600">
    <property type="term" value="P:proton transmembrane transport"/>
    <property type="evidence" value="ECO:0007669"/>
    <property type="project" value="InterPro"/>
</dbReference>
<name>A0A4R5ABL5_9ACTN</name>
<evidence type="ECO:0000256" key="7">
    <source>
        <dbReference type="ARBA" id="ARBA00023065"/>
    </source>
</evidence>
<evidence type="ECO:0000256" key="8">
    <source>
        <dbReference type="ARBA" id="ARBA00023136"/>
    </source>
</evidence>
<keyword evidence="4" id="KW-1003">Cell membrane</keyword>
<organism evidence="11 12">
    <name type="scientific">Actinomadura rubrisoli</name>
    <dbReference type="NCBI Taxonomy" id="2530368"/>
    <lineage>
        <taxon>Bacteria</taxon>
        <taxon>Bacillati</taxon>
        <taxon>Actinomycetota</taxon>
        <taxon>Actinomycetes</taxon>
        <taxon>Streptosporangiales</taxon>
        <taxon>Thermomonosporaceae</taxon>
        <taxon>Actinomadura</taxon>
    </lineage>
</organism>
<dbReference type="InterPro" id="IPR006153">
    <property type="entry name" value="Cation/H_exchanger_TM"/>
</dbReference>
<keyword evidence="5 9" id="KW-0812">Transmembrane</keyword>
<keyword evidence="2" id="KW-0813">Transport</keyword>
<keyword evidence="12" id="KW-1185">Reference proteome</keyword>
<feature type="transmembrane region" description="Helical" evidence="9">
    <location>
        <begin position="295"/>
        <end position="317"/>
    </location>
</feature>
<protein>
    <submittedName>
        <fullName evidence="11">Potassium/proton antiporter</fullName>
    </submittedName>
</protein>
<feature type="transmembrane region" description="Helical" evidence="9">
    <location>
        <begin position="329"/>
        <end position="350"/>
    </location>
</feature>
<evidence type="ECO:0000256" key="4">
    <source>
        <dbReference type="ARBA" id="ARBA00022475"/>
    </source>
</evidence>
<feature type="transmembrane region" description="Helical" evidence="9">
    <location>
        <begin position="57"/>
        <end position="76"/>
    </location>
</feature>
<dbReference type="InterPro" id="IPR036721">
    <property type="entry name" value="RCK_C_sf"/>
</dbReference>
<comment type="subcellular location">
    <subcellularLocation>
        <location evidence="1">Cell membrane</location>
        <topology evidence="1">Multi-pass membrane protein</topology>
    </subcellularLocation>
</comment>
<dbReference type="NCBIfam" id="NF003715">
    <property type="entry name" value="PRK05326.1-2"/>
    <property type="match status" value="1"/>
</dbReference>
<dbReference type="Gene3D" id="3.30.70.1450">
    <property type="entry name" value="Regulator of K+ conductance, C-terminal domain"/>
    <property type="match status" value="1"/>
</dbReference>
<dbReference type="GO" id="GO:0005886">
    <property type="term" value="C:plasma membrane"/>
    <property type="evidence" value="ECO:0007669"/>
    <property type="project" value="UniProtKB-SubCell"/>
</dbReference>
<evidence type="ECO:0000256" key="3">
    <source>
        <dbReference type="ARBA" id="ARBA00022449"/>
    </source>
</evidence>
<dbReference type="InterPro" id="IPR006037">
    <property type="entry name" value="RCK_C"/>
</dbReference>
<keyword evidence="8 9" id="KW-0472">Membrane</keyword>
<feature type="transmembrane region" description="Helical" evidence="9">
    <location>
        <begin position="88"/>
        <end position="113"/>
    </location>
</feature>
<dbReference type="GO" id="GO:0006813">
    <property type="term" value="P:potassium ion transport"/>
    <property type="evidence" value="ECO:0007669"/>
    <property type="project" value="InterPro"/>
</dbReference>
<feature type="transmembrane region" description="Helical" evidence="9">
    <location>
        <begin position="269"/>
        <end position="289"/>
    </location>
</feature>
<evidence type="ECO:0000256" key="1">
    <source>
        <dbReference type="ARBA" id="ARBA00004651"/>
    </source>
</evidence>
<feature type="transmembrane region" description="Helical" evidence="9">
    <location>
        <begin position="237"/>
        <end position="257"/>
    </location>
</feature>
<sequence length="495" mass="51967">MQLDIWLLLGATLVLSAIIAVRLSHQAGLPTLLAYLGLGLLIGESGPLHIDFDNAELAETLGLAALVLILAEGGLTTSWRHVRPSVPAAVSVSTIGTLLSIGMVAGAAILLLGMDWRPAFLLAAVLAPTDAAAVFSVLRRLPLPSRLTGLLEAESGFNDAPVVIIVVTLSSVHSGAPNIAELLGVMVYELIAGAVVGIAVGWLGAQALRRIALPASGLYPIAVLSLSVGSYGAATLLHASGFLAVYVSALVLGNARLPHRPATRGFAEGIGWLAQIGLFVMLGLLASPSELPGQIVPALVIGFVLLLIARPVSVVLSTIGFRLSWGEKLFASWAGLRGAVPIVLATIPMVEDVPGAGRIFAIVFNIVVVFTLLQGPTLPLVARWCRLESDEETRELDVEAAPLEELHADLLEVRIPLDSQLNGVEIFELRLPQGASVTLVVRDGSSFVPSRTTPLQAGDTLLVVTTDAVREITERRLRAVSRRGKLAGWFGETGT</sequence>
<evidence type="ECO:0000313" key="11">
    <source>
        <dbReference type="EMBL" id="TDD69571.1"/>
    </source>
</evidence>
<dbReference type="PANTHER" id="PTHR32507">
    <property type="entry name" value="NA(+)/H(+) ANTIPORTER 1"/>
    <property type="match status" value="1"/>
</dbReference>
<dbReference type="OrthoDB" id="9810759at2"/>
<feature type="transmembrane region" description="Helical" evidence="9">
    <location>
        <begin position="119"/>
        <end position="138"/>
    </location>
</feature>
<dbReference type="Pfam" id="PF02080">
    <property type="entry name" value="TrkA_C"/>
    <property type="match status" value="1"/>
</dbReference>
<dbReference type="InterPro" id="IPR038770">
    <property type="entry name" value="Na+/solute_symporter_sf"/>
</dbReference>
<proteinExistence type="predicted"/>
<dbReference type="Pfam" id="PF00999">
    <property type="entry name" value="Na_H_Exchanger"/>
    <property type="match status" value="1"/>
</dbReference>
<dbReference type="PANTHER" id="PTHR32507:SF7">
    <property type="entry name" value="K(+)_H(+) ANTIPORTER NHAP2"/>
    <property type="match status" value="1"/>
</dbReference>
<evidence type="ECO:0000256" key="9">
    <source>
        <dbReference type="SAM" id="Phobius"/>
    </source>
</evidence>
<dbReference type="GO" id="GO:0015297">
    <property type="term" value="F:antiporter activity"/>
    <property type="evidence" value="ECO:0007669"/>
    <property type="project" value="UniProtKB-KW"/>
</dbReference>
<dbReference type="GO" id="GO:0008324">
    <property type="term" value="F:monoatomic cation transmembrane transporter activity"/>
    <property type="evidence" value="ECO:0007669"/>
    <property type="project" value="InterPro"/>
</dbReference>
<evidence type="ECO:0000256" key="6">
    <source>
        <dbReference type="ARBA" id="ARBA00022989"/>
    </source>
</evidence>
<reference evidence="11 12" key="1">
    <citation type="submission" date="2019-03" db="EMBL/GenBank/DDBJ databases">
        <title>Draft genome sequences of novel Actinobacteria.</title>
        <authorList>
            <person name="Sahin N."/>
            <person name="Ay H."/>
            <person name="Saygin H."/>
        </authorList>
    </citation>
    <scope>NUCLEOTIDE SEQUENCE [LARGE SCALE GENOMIC DNA]</scope>
    <source>
        <strain evidence="11 12">H3C3</strain>
    </source>
</reference>
<dbReference type="SUPFAM" id="SSF116726">
    <property type="entry name" value="TrkA C-terminal domain-like"/>
    <property type="match status" value="1"/>
</dbReference>
<feature type="transmembrane region" description="Helical" evidence="9">
    <location>
        <begin position="182"/>
        <end position="204"/>
    </location>
</feature>
<dbReference type="Gene3D" id="1.20.1530.20">
    <property type="match status" value="1"/>
</dbReference>
<accession>A0A4R5ABL5</accession>
<gene>
    <name evidence="11" type="ORF">E1298_37420</name>
</gene>
<dbReference type="AlphaFoldDB" id="A0A4R5ABL5"/>
<evidence type="ECO:0000313" key="12">
    <source>
        <dbReference type="Proteomes" id="UP000294513"/>
    </source>
</evidence>
<keyword evidence="7" id="KW-0406">Ion transport</keyword>